<proteinExistence type="predicted"/>
<gene>
    <name evidence="2" type="ORF">BYL167_LOCUS51584</name>
    <name evidence="3" type="ORF">GIL414_LOCUS60473</name>
</gene>
<feature type="non-terminal residue" evidence="2">
    <location>
        <position position="1"/>
    </location>
</feature>
<dbReference type="EMBL" id="CAJOBH010163442">
    <property type="protein sequence ID" value="CAF4886766.1"/>
    <property type="molecule type" value="Genomic_DNA"/>
</dbReference>
<evidence type="ECO:0000313" key="4">
    <source>
        <dbReference type="Proteomes" id="UP000681967"/>
    </source>
</evidence>
<name>A0A8S3C6H1_9BILA</name>
<dbReference type="EMBL" id="CAJOBJ010233596">
    <property type="protein sequence ID" value="CAF5060231.1"/>
    <property type="molecule type" value="Genomic_DNA"/>
</dbReference>
<evidence type="ECO:0000313" key="2">
    <source>
        <dbReference type="EMBL" id="CAF4886766.1"/>
    </source>
</evidence>
<evidence type="ECO:0000256" key="1">
    <source>
        <dbReference type="SAM" id="MobiDB-lite"/>
    </source>
</evidence>
<reference evidence="2" key="1">
    <citation type="submission" date="2021-02" db="EMBL/GenBank/DDBJ databases">
        <authorList>
            <person name="Nowell W R."/>
        </authorList>
    </citation>
    <scope>NUCLEOTIDE SEQUENCE</scope>
</reference>
<feature type="region of interest" description="Disordered" evidence="1">
    <location>
        <begin position="33"/>
        <end position="74"/>
    </location>
</feature>
<protein>
    <submittedName>
        <fullName evidence="2">Uncharacterized protein</fullName>
    </submittedName>
</protein>
<sequence>RAQLRGTCSLEYTEHMREKSHKRKAHMVDLRKDDVHQQQQSIMMTSTSKHSISTSLTSSNNHPVALMNNKSVLL</sequence>
<accession>A0A8S3C6H1</accession>
<feature type="compositionally biased region" description="Low complexity" evidence="1">
    <location>
        <begin position="37"/>
        <end position="62"/>
    </location>
</feature>
<evidence type="ECO:0000313" key="3">
    <source>
        <dbReference type="EMBL" id="CAF5060231.1"/>
    </source>
</evidence>
<organism evidence="2 4">
    <name type="scientific">Rotaria magnacalcarata</name>
    <dbReference type="NCBI Taxonomy" id="392030"/>
    <lineage>
        <taxon>Eukaryota</taxon>
        <taxon>Metazoa</taxon>
        <taxon>Spiralia</taxon>
        <taxon>Gnathifera</taxon>
        <taxon>Rotifera</taxon>
        <taxon>Eurotatoria</taxon>
        <taxon>Bdelloidea</taxon>
        <taxon>Philodinida</taxon>
        <taxon>Philodinidae</taxon>
        <taxon>Rotaria</taxon>
    </lineage>
</organism>
<dbReference type="AlphaFoldDB" id="A0A8S3C6H1"/>
<comment type="caution">
    <text evidence="2">The sequence shown here is derived from an EMBL/GenBank/DDBJ whole genome shotgun (WGS) entry which is preliminary data.</text>
</comment>
<dbReference type="Proteomes" id="UP000681967">
    <property type="component" value="Unassembled WGS sequence"/>
</dbReference>
<dbReference type="Proteomes" id="UP000681720">
    <property type="component" value="Unassembled WGS sequence"/>
</dbReference>